<dbReference type="STRING" id="1891926.Fuma_03556"/>
<organism evidence="3 4">
    <name type="scientific">Fuerstiella marisgermanici</name>
    <dbReference type="NCBI Taxonomy" id="1891926"/>
    <lineage>
        <taxon>Bacteria</taxon>
        <taxon>Pseudomonadati</taxon>
        <taxon>Planctomycetota</taxon>
        <taxon>Planctomycetia</taxon>
        <taxon>Planctomycetales</taxon>
        <taxon>Planctomycetaceae</taxon>
        <taxon>Fuerstiella</taxon>
    </lineage>
</organism>
<dbReference type="AlphaFoldDB" id="A0A1P8WIR1"/>
<keyword evidence="1" id="KW-1133">Transmembrane helix</keyword>
<dbReference type="Pfam" id="PF07596">
    <property type="entry name" value="SBP_bac_10"/>
    <property type="match status" value="2"/>
</dbReference>
<evidence type="ECO:0000256" key="1">
    <source>
        <dbReference type="SAM" id="Phobius"/>
    </source>
</evidence>
<evidence type="ECO:0000259" key="2">
    <source>
        <dbReference type="Pfam" id="PF07596"/>
    </source>
</evidence>
<name>A0A1P8WIR1_9PLAN</name>
<dbReference type="PROSITE" id="PS00409">
    <property type="entry name" value="PROKAR_NTER_METHYL"/>
    <property type="match status" value="1"/>
</dbReference>
<keyword evidence="1" id="KW-0472">Membrane</keyword>
<dbReference type="KEGG" id="fmr:Fuma_03556"/>
<dbReference type="PANTHER" id="PTHR30093:SF2">
    <property type="entry name" value="TYPE II SECRETION SYSTEM PROTEIN H"/>
    <property type="match status" value="1"/>
</dbReference>
<dbReference type="Proteomes" id="UP000187735">
    <property type="component" value="Chromosome"/>
</dbReference>
<gene>
    <name evidence="3" type="ORF">Fuma_03556</name>
</gene>
<dbReference type="InterPro" id="IPR012902">
    <property type="entry name" value="N_methyl_site"/>
</dbReference>
<dbReference type="OrthoDB" id="255848at2"/>
<keyword evidence="1" id="KW-0812">Transmembrane</keyword>
<reference evidence="3 4" key="1">
    <citation type="journal article" date="2016" name="Front. Microbiol.">
        <title>Fuerstia marisgermanicae gen. nov., sp. nov., an Unusual Member of the Phylum Planctomycetes from the German Wadden Sea.</title>
        <authorList>
            <person name="Kohn T."/>
            <person name="Heuer A."/>
            <person name="Jogler M."/>
            <person name="Vollmers J."/>
            <person name="Boedeker C."/>
            <person name="Bunk B."/>
            <person name="Rast P."/>
            <person name="Borchert D."/>
            <person name="Glockner I."/>
            <person name="Freese H.M."/>
            <person name="Klenk H.P."/>
            <person name="Overmann J."/>
            <person name="Kaster A.K."/>
            <person name="Rohde M."/>
            <person name="Wiegand S."/>
            <person name="Jogler C."/>
        </authorList>
    </citation>
    <scope>NUCLEOTIDE SEQUENCE [LARGE SCALE GENOMIC DNA]</scope>
    <source>
        <strain evidence="3 4">NH11</strain>
    </source>
</reference>
<dbReference type="InterPro" id="IPR011453">
    <property type="entry name" value="DUF1559"/>
</dbReference>
<dbReference type="Pfam" id="PF07963">
    <property type="entry name" value="N_methyl"/>
    <property type="match status" value="1"/>
</dbReference>
<proteinExistence type="predicted"/>
<feature type="transmembrane region" description="Helical" evidence="1">
    <location>
        <begin position="21"/>
        <end position="42"/>
    </location>
</feature>
<keyword evidence="4" id="KW-1185">Reference proteome</keyword>
<dbReference type="SUPFAM" id="SSF54523">
    <property type="entry name" value="Pili subunits"/>
    <property type="match status" value="1"/>
</dbReference>
<protein>
    <submittedName>
        <fullName evidence="3">Putative major pilin subunit</fullName>
    </submittedName>
</protein>
<dbReference type="RefSeq" id="WP_077025319.1">
    <property type="nucleotide sequence ID" value="NZ_CP017641.1"/>
</dbReference>
<dbReference type="PANTHER" id="PTHR30093">
    <property type="entry name" value="GENERAL SECRETION PATHWAY PROTEIN G"/>
    <property type="match status" value="1"/>
</dbReference>
<dbReference type="NCBIfam" id="TIGR04294">
    <property type="entry name" value="pre_pil_HX9DG"/>
    <property type="match status" value="1"/>
</dbReference>
<evidence type="ECO:0000313" key="4">
    <source>
        <dbReference type="Proteomes" id="UP000187735"/>
    </source>
</evidence>
<dbReference type="Gene3D" id="3.30.700.10">
    <property type="entry name" value="Glycoprotein, Type 4 Pilin"/>
    <property type="match status" value="1"/>
</dbReference>
<feature type="domain" description="DUF1559" evidence="2">
    <location>
        <begin position="43"/>
        <end position="269"/>
    </location>
</feature>
<evidence type="ECO:0000313" key="3">
    <source>
        <dbReference type="EMBL" id="APZ93938.1"/>
    </source>
</evidence>
<dbReference type="EMBL" id="CP017641">
    <property type="protein sequence ID" value="APZ93938.1"/>
    <property type="molecule type" value="Genomic_DNA"/>
</dbReference>
<accession>A0A1P8WIR1</accession>
<sequence length="339" mass="36903">MNRTKSRSGRPAPAPRGGFTLIELLVVIAIIAILISLLLPAVQQAREAARRTQCKNNLKQIGLALHNHHDTYNHFPPAKVAFEDSPSPAKLDSWDLSITKQNSSISAHALLLPYMEQGNLYEKITSWKGYDVLPNPDPQNRRQNWWDVDWDDAQITFPMYLCPSDPGIANSGQLPGLHSWCTDADGSGGGCGSGSSGTWGSSFWFGDVPEIGQTNYLPMGGPIGGHLDNSFSRYKGLFGSGTKSRFRDITDGSSNTIAFTEVTGGPDYSFWWIDNGAFPTGWGFGDDYNQLDSPHTGGVQVLMGDGSVRFLSENIDDTWINGVLHSLSSMGEGNVVGEF</sequence>
<feature type="domain" description="DUF1559" evidence="2">
    <location>
        <begin position="287"/>
        <end position="317"/>
    </location>
</feature>
<dbReference type="NCBIfam" id="TIGR02532">
    <property type="entry name" value="IV_pilin_GFxxxE"/>
    <property type="match status" value="1"/>
</dbReference>
<dbReference type="InterPro" id="IPR045584">
    <property type="entry name" value="Pilin-like"/>
</dbReference>
<dbReference type="InterPro" id="IPR027558">
    <property type="entry name" value="Pre_pil_HX9DG_C"/>
</dbReference>